<accession>A0A0J7ARG2</accession>
<dbReference type="Proteomes" id="UP000035932">
    <property type="component" value="Unassembled WGS sequence"/>
</dbReference>
<keyword evidence="2" id="KW-1185">Reference proteome</keyword>
<dbReference type="AlphaFoldDB" id="A0A0J7ARG2"/>
<proteinExistence type="predicted"/>
<reference evidence="1 2" key="1">
    <citation type="submission" date="2015-06" db="EMBL/GenBank/DDBJ databases">
        <title>Recapitulation of the evolution of biosynthetic gene clusters reveals hidden chemical diversity on bacterial genomes.</title>
        <authorList>
            <person name="Cruz-Morales P."/>
            <person name="Martinez-Guerrero C."/>
            <person name="Morales-Escalante M.A."/>
            <person name="Yanez-Guerra L.A."/>
            <person name="Kopp J.F."/>
            <person name="Feldmann J."/>
            <person name="Ramos-Aboites H.E."/>
            <person name="Barona-Gomez F."/>
        </authorList>
    </citation>
    <scope>NUCLEOTIDE SEQUENCE [LARGE SCALE GENOMIC DNA]</scope>
    <source>
        <strain evidence="1 2">ATCC 31245</strain>
    </source>
</reference>
<name>A0A0J7ARG2_9ACTN</name>
<protein>
    <submittedName>
        <fullName evidence="1">Uncharacterized protein</fullName>
    </submittedName>
</protein>
<dbReference type="EMBL" id="LFML01000002">
    <property type="protein sequence ID" value="KMO99816.1"/>
    <property type="molecule type" value="Genomic_DNA"/>
</dbReference>
<sequence>MAEAARFRSAVSTRTVVGLLSEAGAFTDPVVARAAAEGAAGAIQTGDVPAWTGAPGGAIPLSAALPMPRTCWDGWATVTVSVRAAGHLGVLGACARISRAPWGARGTADLAARPTGCPLTTGRSGSSPSCQDLPV</sequence>
<evidence type="ECO:0000313" key="2">
    <source>
        <dbReference type="Proteomes" id="UP000035932"/>
    </source>
</evidence>
<organism evidence="1 2">
    <name type="scientific">Streptomyces roseus</name>
    <dbReference type="NCBI Taxonomy" id="66430"/>
    <lineage>
        <taxon>Bacteria</taxon>
        <taxon>Bacillati</taxon>
        <taxon>Actinomycetota</taxon>
        <taxon>Actinomycetes</taxon>
        <taxon>Kitasatosporales</taxon>
        <taxon>Streptomycetaceae</taxon>
        <taxon>Streptomyces</taxon>
    </lineage>
</organism>
<evidence type="ECO:0000313" key="1">
    <source>
        <dbReference type="EMBL" id="KMO99816.1"/>
    </source>
</evidence>
<comment type="caution">
    <text evidence="1">The sequence shown here is derived from an EMBL/GenBank/DDBJ whole genome shotgun (WGS) entry which is preliminary data.</text>
</comment>
<gene>
    <name evidence="1" type="ORF">ACS04_00080</name>
</gene>